<keyword evidence="2 10" id="KW-0547">Nucleotide-binding</keyword>
<dbReference type="InterPro" id="IPR000212">
    <property type="entry name" value="DNA_helicase_UvrD/REP"/>
</dbReference>
<evidence type="ECO:0000256" key="1">
    <source>
        <dbReference type="ARBA" id="ARBA00009922"/>
    </source>
</evidence>
<feature type="binding site" evidence="10">
    <location>
        <begin position="90"/>
        <end position="97"/>
    </location>
    <ligand>
        <name>ATP</name>
        <dbReference type="ChEBI" id="CHEBI:30616"/>
    </ligand>
</feature>
<dbReference type="PANTHER" id="PTHR11070">
    <property type="entry name" value="UVRD / RECB / PCRA DNA HELICASE FAMILY MEMBER"/>
    <property type="match status" value="1"/>
</dbReference>
<accession>A0ABP9PYR3</accession>
<gene>
    <name evidence="12" type="ORF">GCM10023321_26360</name>
</gene>
<evidence type="ECO:0000256" key="10">
    <source>
        <dbReference type="PROSITE-ProRule" id="PRU00560"/>
    </source>
</evidence>
<dbReference type="Gene3D" id="3.40.50.300">
    <property type="entry name" value="P-loop containing nucleotide triphosphate hydrolases"/>
    <property type="match status" value="2"/>
</dbReference>
<dbReference type="InterPro" id="IPR027417">
    <property type="entry name" value="P-loop_NTPase"/>
</dbReference>
<keyword evidence="13" id="KW-1185">Reference proteome</keyword>
<dbReference type="EC" id="5.6.2.4" evidence="8"/>
<dbReference type="Pfam" id="PF00580">
    <property type="entry name" value="UvrD-helicase"/>
    <property type="match status" value="1"/>
</dbReference>
<dbReference type="InterPro" id="IPR014016">
    <property type="entry name" value="UvrD-like_ATP-bd"/>
</dbReference>
<comment type="caution">
    <text evidence="12">The sequence shown here is derived from an EMBL/GenBank/DDBJ whole genome shotgun (WGS) entry which is preliminary data.</text>
</comment>
<keyword evidence="6" id="KW-0413">Isomerase</keyword>
<evidence type="ECO:0000256" key="5">
    <source>
        <dbReference type="ARBA" id="ARBA00022840"/>
    </source>
</evidence>
<evidence type="ECO:0000256" key="3">
    <source>
        <dbReference type="ARBA" id="ARBA00022801"/>
    </source>
</evidence>
<sequence>MIEQLPPSSAAGLIPAPRSGVLAVPIQSEPAPPAEAPPPPADGGLFDLAELNAQIERAASEPLVEWMGFLHPAQNRLVRRSFNGPARVRGPAGTGKTVVMLHRAAWLAATRPGRVLITSFVRTMTHQLEPVYRRLSPQTVDRVDFLGIHELARQLLADANQSKATNGRKIEAAFGQAWNRVGARGPLKAICANPQYWQEEINNVIKGRGLRRLVEYERLERRGRSIPLTGEHKRHVWDLLIAYNEQLERRGTHDYNDLLSAAVDLVEQAPPEPGWSAVLVDEVQDLSMLGLKLCGLLAAPQADGLFLVGDGQQALYTGGFTLAEAGISVLGRATVLKVNYRNTRQIIDAAHQVVSNHEFFDLDPISERGVRDVKVVREGPPIARAYGQSKSDLSFLLVAAIKRDHHRFGVKYGEMAVLVHSKIDAAYLRDYLAGYDIDVIDLSIWDGEPDHRVKVGTVHRSKGLDFAAVYLPTFARSTNRGNHPDRVEREARRARQEFVGRTRARDRLWTGTTE</sequence>
<evidence type="ECO:0000256" key="9">
    <source>
        <dbReference type="ARBA" id="ARBA00048988"/>
    </source>
</evidence>
<keyword evidence="4 10" id="KW-0347">Helicase</keyword>
<dbReference type="InterPro" id="IPR013986">
    <property type="entry name" value="DExx_box_DNA_helicase_dom_sf"/>
</dbReference>
<keyword evidence="3 10" id="KW-0378">Hydrolase</keyword>
<dbReference type="Gene3D" id="1.10.10.160">
    <property type="match status" value="1"/>
</dbReference>
<comment type="similarity">
    <text evidence="1">Belongs to the helicase family. UvrD subfamily.</text>
</comment>
<evidence type="ECO:0000313" key="12">
    <source>
        <dbReference type="EMBL" id="GAA5154481.1"/>
    </source>
</evidence>
<keyword evidence="5 10" id="KW-0067">ATP-binding</keyword>
<dbReference type="SUPFAM" id="SSF52540">
    <property type="entry name" value="P-loop containing nucleoside triphosphate hydrolases"/>
    <property type="match status" value="1"/>
</dbReference>
<reference evidence="13" key="1">
    <citation type="journal article" date="2019" name="Int. J. Syst. Evol. Microbiol.">
        <title>The Global Catalogue of Microorganisms (GCM) 10K type strain sequencing project: providing services to taxonomists for standard genome sequencing and annotation.</title>
        <authorList>
            <consortium name="The Broad Institute Genomics Platform"/>
            <consortium name="The Broad Institute Genome Sequencing Center for Infectious Disease"/>
            <person name="Wu L."/>
            <person name="Ma J."/>
        </authorList>
    </citation>
    <scope>NUCLEOTIDE SEQUENCE [LARGE SCALE GENOMIC DNA]</scope>
    <source>
        <strain evidence="13">JCM 18303</strain>
    </source>
</reference>
<comment type="catalytic activity">
    <reaction evidence="7">
        <text>Couples ATP hydrolysis with the unwinding of duplex DNA by translocating in the 3'-5' direction.</text>
        <dbReference type="EC" id="5.6.2.4"/>
    </reaction>
</comment>
<dbReference type="InterPro" id="IPR014017">
    <property type="entry name" value="DNA_helicase_UvrD-like_C"/>
</dbReference>
<evidence type="ECO:0000259" key="11">
    <source>
        <dbReference type="PROSITE" id="PS51198"/>
    </source>
</evidence>
<dbReference type="PROSITE" id="PS51198">
    <property type="entry name" value="UVRD_HELICASE_ATP_BIND"/>
    <property type="match status" value="1"/>
</dbReference>
<organism evidence="12 13">
    <name type="scientific">Pseudonocardia eucalypti</name>
    <dbReference type="NCBI Taxonomy" id="648755"/>
    <lineage>
        <taxon>Bacteria</taxon>
        <taxon>Bacillati</taxon>
        <taxon>Actinomycetota</taxon>
        <taxon>Actinomycetes</taxon>
        <taxon>Pseudonocardiales</taxon>
        <taxon>Pseudonocardiaceae</taxon>
        <taxon>Pseudonocardia</taxon>
    </lineage>
</organism>
<dbReference type="EMBL" id="BAABJP010000008">
    <property type="protein sequence ID" value="GAA5154481.1"/>
    <property type="molecule type" value="Genomic_DNA"/>
</dbReference>
<evidence type="ECO:0000256" key="8">
    <source>
        <dbReference type="ARBA" id="ARBA00034808"/>
    </source>
</evidence>
<protein>
    <recommendedName>
        <fullName evidence="8">DNA 3'-5' helicase</fullName>
        <ecNumber evidence="8">5.6.2.4</ecNumber>
    </recommendedName>
</protein>
<name>A0ABP9PYR3_9PSEU</name>
<evidence type="ECO:0000313" key="13">
    <source>
        <dbReference type="Proteomes" id="UP001428817"/>
    </source>
</evidence>
<evidence type="ECO:0000256" key="6">
    <source>
        <dbReference type="ARBA" id="ARBA00023235"/>
    </source>
</evidence>
<feature type="domain" description="UvrD-like helicase ATP-binding" evidence="11">
    <location>
        <begin position="69"/>
        <end position="356"/>
    </location>
</feature>
<evidence type="ECO:0000256" key="2">
    <source>
        <dbReference type="ARBA" id="ARBA00022741"/>
    </source>
</evidence>
<evidence type="ECO:0000256" key="7">
    <source>
        <dbReference type="ARBA" id="ARBA00034617"/>
    </source>
</evidence>
<dbReference type="Pfam" id="PF13361">
    <property type="entry name" value="UvrD_C"/>
    <property type="match status" value="1"/>
</dbReference>
<dbReference type="Proteomes" id="UP001428817">
    <property type="component" value="Unassembled WGS sequence"/>
</dbReference>
<proteinExistence type="inferred from homology"/>
<comment type="catalytic activity">
    <reaction evidence="9">
        <text>ATP + H2O = ADP + phosphate + H(+)</text>
        <dbReference type="Rhea" id="RHEA:13065"/>
        <dbReference type="ChEBI" id="CHEBI:15377"/>
        <dbReference type="ChEBI" id="CHEBI:15378"/>
        <dbReference type="ChEBI" id="CHEBI:30616"/>
        <dbReference type="ChEBI" id="CHEBI:43474"/>
        <dbReference type="ChEBI" id="CHEBI:456216"/>
        <dbReference type="EC" id="5.6.2.4"/>
    </reaction>
</comment>
<dbReference type="PANTHER" id="PTHR11070:SF45">
    <property type="entry name" value="DNA 3'-5' HELICASE"/>
    <property type="match status" value="1"/>
</dbReference>
<evidence type="ECO:0000256" key="4">
    <source>
        <dbReference type="ARBA" id="ARBA00022806"/>
    </source>
</evidence>